<evidence type="ECO:0000313" key="9">
    <source>
        <dbReference type="Proteomes" id="UP000292452"/>
    </source>
</evidence>
<feature type="transmembrane region" description="Helical" evidence="6">
    <location>
        <begin position="325"/>
        <end position="344"/>
    </location>
</feature>
<evidence type="ECO:0000256" key="4">
    <source>
        <dbReference type="ARBA" id="ARBA00022989"/>
    </source>
</evidence>
<dbReference type="PANTHER" id="PTHR30287:SF1">
    <property type="entry name" value="INNER MEMBRANE PROTEIN"/>
    <property type="match status" value="1"/>
</dbReference>
<reference evidence="8 9" key="1">
    <citation type="submission" date="2019-02" db="EMBL/GenBank/DDBJ databases">
        <title>Draft Genome Sequence of Streptomyces sp. AM-2504, identified by 16S rRNA comparative analysis as a Streptomyces Kasugaensis strain.</title>
        <authorList>
            <person name="Napolioni V."/>
            <person name="Giuliodori A.M."/>
            <person name="Spurio R."/>
            <person name="Fabbretti A."/>
        </authorList>
    </citation>
    <scope>NUCLEOTIDE SEQUENCE [LARGE SCALE GENOMIC DNA]</scope>
    <source>
        <strain evidence="8 9">AM-2504</strain>
    </source>
</reference>
<organism evidence="8 9">
    <name type="scientific">Streptomyces kasugaensis</name>
    <dbReference type="NCBI Taxonomy" id="1946"/>
    <lineage>
        <taxon>Bacteria</taxon>
        <taxon>Bacillati</taxon>
        <taxon>Actinomycetota</taxon>
        <taxon>Actinomycetes</taxon>
        <taxon>Kitasatosporales</taxon>
        <taxon>Streptomycetaceae</taxon>
        <taxon>Streptomyces</taxon>
    </lineage>
</organism>
<feature type="transmembrane region" description="Helical" evidence="6">
    <location>
        <begin position="435"/>
        <end position="460"/>
    </location>
</feature>
<evidence type="ECO:0000256" key="5">
    <source>
        <dbReference type="ARBA" id="ARBA00023136"/>
    </source>
</evidence>
<evidence type="ECO:0000313" key="8">
    <source>
        <dbReference type="EMBL" id="TBO56643.1"/>
    </source>
</evidence>
<dbReference type="RefSeq" id="WP_131125180.1">
    <property type="nucleotide sequence ID" value="NZ_SIXH01000312.1"/>
</dbReference>
<evidence type="ECO:0000256" key="2">
    <source>
        <dbReference type="ARBA" id="ARBA00022475"/>
    </source>
</evidence>
<keyword evidence="4 6" id="KW-1133">Transmembrane helix</keyword>
<comment type="subcellular location">
    <subcellularLocation>
        <location evidence="1">Cell membrane</location>
        <topology evidence="1">Multi-pass membrane protein</topology>
    </subcellularLocation>
</comment>
<accession>A0A4Q9HP37</accession>
<evidence type="ECO:0000256" key="1">
    <source>
        <dbReference type="ARBA" id="ARBA00004651"/>
    </source>
</evidence>
<feature type="transmembrane region" description="Helical" evidence="6">
    <location>
        <begin position="273"/>
        <end position="297"/>
    </location>
</feature>
<gene>
    <name evidence="8" type="ORF">EYS09_26870</name>
</gene>
<keyword evidence="2" id="KW-1003">Cell membrane</keyword>
<keyword evidence="3 6" id="KW-0812">Transmembrane</keyword>
<dbReference type="AlphaFoldDB" id="A0A4Q9HP37"/>
<dbReference type="PANTHER" id="PTHR30287">
    <property type="entry name" value="MEMBRANE COMPONENT OF PREDICTED ABC SUPERFAMILY METABOLITE UPTAKE TRANSPORTER"/>
    <property type="match status" value="1"/>
</dbReference>
<evidence type="ECO:0000259" key="7">
    <source>
        <dbReference type="Pfam" id="PF02687"/>
    </source>
</evidence>
<dbReference type="GO" id="GO:0005886">
    <property type="term" value="C:plasma membrane"/>
    <property type="evidence" value="ECO:0007669"/>
    <property type="project" value="UniProtKB-SubCell"/>
</dbReference>
<feature type="transmembrane region" description="Helical" evidence="6">
    <location>
        <begin position="364"/>
        <end position="389"/>
    </location>
</feature>
<feature type="transmembrane region" description="Helical" evidence="6">
    <location>
        <begin position="821"/>
        <end position="840"/>
    </location>
</feature>
<feature type="transmembrane region" description="Helical" evidence="6">
    <location>
        <begin position="734"/>
        <end position="757"/>
    </location>
</feature>
<feature type="transmembrane region" description="Helical" evidence="6">
    <location>
        <begin position="785"/>
        <end position="809"/>
    </location>
</feature>
<name>A0A4Q9HP37_STRKA</name>
<comment type="caution">
    <text evidence="8">The sequence shown here is derived from an EMBL/GenBank/DDBJ whole genome shotgun (WGS) entry which is preliminary data.</text>
</comment>
<proteinExistence type="predicted"/>
<sequence>MFRLVLKTVKERKSGFVGAFVALFGASVLITAFGAILQSGIGSGVPVQRYGAAAVVVAGKQEFSVTEGRNTKTRSLPGPVGVARSLAGTTASVPGVRRAVADLRFPTELVGRDGGILKGDDDRRTLGTTWAGSVLGPFARVGGRGAERPGEVVLEKSLADRAGVATGGTVRLATTRAAAEFKVVGVVAYQGPGGTLRSPPVFFSDAQARELYGRDDQVSAIGVLATKGTDPGELADRIGKKLGGTPVDIYTGDGRSGVENPDVASARGRLKELAGSLGGTVILITMLVVSSTLALGVHQRRRELALLRAVGATPRQIHKMIAGEALVISLPASVLGCLPGVPAAEVLRGALSLIGVVPGDFAFSYGPVPMLAAVAIGVLTAQVAGFAVARKVVSIRPVEALSRSGTEEPTLGRARVAFGVLLLVLGLAASLLPLFFGSIFAVAGAGSGGLVMVIAILMLAPPVVGRATRLLARPFQRRFGTLGRLAVANTRANARRLAAGIGPLILAIGFASVQLFIPTTTSEAAEEQAAAGVIADYTLSSDAGGVPPAATEDIRRLPGVEAAAGTVRIKLFASRKLLDSPEIFDYDAQGVTPRKLDRLLDLQVDKGDLAGLGQGPDTVALSDGAASTLGAGMGDRVRLHLPDGARQEARVVAVYRRGLGFGDVTLPHEAVIAHSSARLDDSVLVRLAPGADKQQVAGELAETSRKYPGLKVMDEGGLPVAEQRTASAGLFGSALPLVLVFGYIAVAVANTLVMTTLGRTREFALLRLVGATPEQVMRMMRTETLMVILIAVVAGTVVPLLPLMTVSLGLTSSPVPYIPPLLYLAIVAATSALAAAAVLLPTRMALRTRAVDAIGMRE</sequence>
<feature type="domain" description="ABC3 transporter permease C-terminal" evidence="7">
    <location>
        <begin position="278"/>
        <end position="395"/>
    </location>
</feature>
<keyword evidence="9" id="KW-1185">Reference proteome</keyword>
<dbReference type="EMBL" id="SIXH01000312">
    <property type="protein sequence ID" value="TBO56643.1"/>
    <property type="molecule type" value="Genomic_DNA"/>
</dbReference>
<feature type="domain" description="ABC3 transporter permease C-terminal" evidence="7">
    <location>
        <begin position="740"/>
        <end position="848"/>
    </location>
</feature>
<evidence type="ECO:0000256" key="6">
    <source>
        <dbReference type="SAM" id="Phobius"/>
    </source>
</evidence>
<dbReference type="InterPro" id="IPR003838">
    <property type="entry name" value="ABC3_permease_C"/>
</dbReference>
<dbReference type="Proteomes" id="UP000292452">
    <property type="component" value="Unassembled WGS sequence"/>
</dbReference>
<evidence type="ECO:0000256" key="3">
    <source>
        <dbReference type="ARBA" id="ARBA00022692"/>
    </source>
</evidence>
<dbReference type="InterPro" id="IPR038766">
    <property type="entry name" value="Membrane_comp_ABC_pdt"/>
</dbReference>
<protein>
    <submittedName>
        <fullName evidence="8">FtsX-like permease family protein</fullName>
    </submittedName>
</protein>
<feature type="transmembrane region" description="Helical" evidence="6">
    <location>
        <begin position="497"/>
        <end position="517"/>
    </location>
</feature>
<keyword evidence="5 6" id="KW-0472">Membrane</keyword>
<dbReference type="Pfam" id="PF02687">
    <property type="entry name" value="FtsX"/>
    <property type="match status" value="2"/>
</dbReference>